<name>A0AAW8W9H1_9LACO</name>
<reference evidence="1" key="1">
    <citation type="submission" date="2023-08" db="EMBL/GenBank/DDBJ databases">
        <authorList>
            <person name="Page C.A."/>
            <person name="Perez-Diaz I.M."/>
        </authorList>
    </citation>
    <scope>NUCLEOTIDE SEQUENCE</scope>
    <source>
        <strain evidence="1">3.8.38</strain>
    </source>
</reference>
<sequence length="55" mass="6194">MEKEKEQCPQIEIAGKRYSNITVINKDREPVAVIAADELITKKGYKILFDVGEGN</sequence>
<dbReference type="Proteomes" id="UP001254075">
    <property type="component" value="Unassembled WGS sequence"/>
</dbReference>
<dbReference type="RefSeq" id="WP_159074733.1">
    <property type="nucleotide sequence ID" value="NZ_CP134160.1"/>
</dbReference>
<accession>A0AAW8W9H1</accession>
<evidence type="ECO:0000313" key="1">
    <source>
        <dbReference type="EMBL" id="MDT7015384.1"/>
    </source>
</evidence>
<comment type="caution">
    <text evidence="1">The sequence shown here is derived from an EMBL/GenBank/DDBJ whole genome shotgun (WGS) entry which is preliminary data.</text>
</comment>
<protein>
    <submittedName>
        <fullName evidence="1">Uncharacterized protein</fullName>
    </submittedName>
</protein>
<dbReference type="AlphaFoldDB" id="A0AAW8W9H1"/>
<proteinExistence type="predicted"/>
<organism evidence="1 2">
    <name type="scientific">Levilactobacillus namurensis</name>
    <dbReference type="NCBI Taxonomy" id="380393"/>
    <lineage>
        <taxon>Bacteria</taxon>
        <taxon>Bacillati</taxon>
        <taxon>Bacillota</taxon>
        <taxon>Bacilli</taxon>
        <taxon>Lactobacillales</taxon>
        <taxon>Lactobacillaceae</taxon>
        <taxon>Levilactobacillus</taxon>
    </lineage>
</organism>
<dbReference type="EMBL" id="JAVLAM010000006">
    <property type="protein sequence ID" value="MDT7015384.1"/>
    <property type="molecule type" value="Genomic_DNA"/>
</dbReference>
<evidence type="ECO:0000313" key="2">
    <source>
        <dbReference type="Proteomes" id="UP001254075"/>
    </source>
</evidence>
<gene>
    <name evidence="1" type="ORF">RI532_13460</name>
</gene>